<dbReference type="InterPro" id="IPR020613">
    <property type="entry name" value="Thiolase_CS"/>
</dbReference>
<dbReference type="PANTHER" id="PTHR18919:SF107">
    <property type="entry name" value="ACETYL-COA ACETYLTRANSFERASE, CYTOSOLIC"/>
    <property type="match status" value="1"/>
</dbReference>
<dbReference type="CDD" id="cd00751">
    <property type="entry name" value="thiolase"/>
    <property type="match status" value="1"/>
</dbReference>
<dbReference type="PANTHER" id="PTHR18919">
    <property type="entry name" value="ACETYL-COA C-ACYLTRANSFERASE"/>
    <property type="match status" value="1"/>
</dbReference>
<dbReference type="InterPro" id="IPR002155">
    <property type="entry name" value="Thiolase"/>
</dbReference>
<proteinExistence type="inferred from homology"/>
<dbReference type="InterPro" id="IPR016039">
    <property type="entry name" value="Thiolase-like"/>
</dbReference>
<keyword evidence="4 7" id="KW-0012">Acyltransferase</keyword>
<dbReference type="SUPFAM" id="SSF53901">
    <property type="entry name" value="Thiolase-like"/>
    <property type="match status" value="2"/>
</dbReference>
<evidence type="ECO:0000256" key="4">
    <source>
        <dbReference type="ARBA" id="ARBA00023315"/>
    </source>
</evidence>
<keyword evidence="11" id="KW-1185">Reference proteome</keyword>
<dbReference type="InterPro" id="IPR020617">
    <property type="entry name" value="Thiolase_C"/>
</dbReference>
<name>A0ABS0VTS2_9CORY</name>
<dbReference type="InterPro" id="IPR020616">
    <property type="entry name" value="Thiolase_N"/>
</dbReference>
<organism evidence="10 11">
    <name type="scientific">Corynebacterium marambiense</name>
    <dbReference type="NCBI Taxonomy" id="2765364"/>
    <lineage>
        <taxon>Bacteria</taxon>
        <taxon>Bacillati</taxon>
        <taxon>Actinomycetota</taxon>
        <taxon>Actinomycetes</taxon>
        <taxon>Mycobacteriales</taxon>
        <taxon>Corynebacteriaceae</taxon>
        <taxon>Corynebacterium</taxon>
    </lineage>
</organism>
<reference evidence="10 11" key="1">
    <citation type="submission" date="2020-12" db="EMBL/GenBank/DDBJ databases">
        <title>Genome public.</title>
        <authorList>
            <person name="Sun Q."/>
        </authorList>
    </citation>
    <scope>NUCLEOTIDE SEQUENCE [LARGE SCALE GENOMIC DNA]</scope>
    <source>
        <strain evidence="10 11">CCM 8864</strain>
    </source>
</reference>
<dbReference type="PROSITE" id="PS00099">
    <property type="entry name" value="THIOLASE_3"/>
    <property type="match status" value="1"/>
</dbReference>
<feature type="domain" description="Thiolase N-terminal" evidence="8">
    <location>
        <begin position="6"/>
        <end position="263"/>
    </location>
</feature>
<dbReference type="PIRSF" id="PIRSF000429">
    <property type="entry name" value="Ac-CoA_Ac_transf"/>
    <property type="match status" value="1"/>
</dbReference>
<dbReference type="RefSeq" id="WP_198735611.1">
    <property type="nucleotide sequence ID" value="NZ_JAEIOT010000005.1"/>
</dbReference>
<dbReference type="EMBL" id="JAEIOT010000005">
    <property type="protein sequence ID" value="MBI9000163.1"/>
    <property type="molecule type" value="Genomic_DNA"/>
</dbReference>
<dbReference type="EC" id="2.3.1.9" evidence="2"/>
<dbReference type="InterPro" id="IPR020610">
    <property type="entry name" value="Thiolase_AS"/>
</dbReference>
<evidence type="ECO:0000256" key="3">
    <source>
        <dbReference type="ARBA" id="ARBA00022679"/>
    </source>
</evidence>
<dbReference type="Proteomes" id="UP000625574">
    <property type="component" value="Unassembled WGS sequence"/>
</dbReference>
<sequence length="394" mass="40974">MKREAVIVGAARTPQGKLLGVLREVQAVELGGVAIRAAVERSGVNPGHIDQVIMGQTIQAGSGQVPARQAAIRGGIPLSAFADTLNKACLSGIEAVVQAARLIRCGDAEVVVAGGQESMTRAPHLLTAARSGTALGPTTAEDAMLFDGLQDPYTGETMGALTEQGNGDRGITREQQDAIAELSNRRAHEAQREGRFREEIAPVTIPKRRGEPVVVDTDEGIRGDTTLESLEKLRPAFAVDGTITAGNSSQISDGAAALVVVSRRYAERHGLNVLAAIEGSGSTGGPDHYLHSKPADALKKALADSKIRLEDVDFIEINEAFAAVVVQSLRDLDLDMGRCNPNGGAIALGHPLGASGARVLVTAVYELARRGTGTAAVSLCGAGGQGQAMVISRY</sequence>
<protein>
    <recommendedName>
        <fullName evidence="6">Probable acetyl-CoA acetyltransferase</fullName>
        <ecNumber evidence="2">2.3.1.9</ecNumber>
    </recommendedName>
    <alternativeName>
        <fullName evidence="5">Acetoacetyl-CoA thiolase</fullName>
    </alternativeName>
</protein>
<evidence type="ECO:0000256" key="1">
    <source>
        <dbReference type="ARBA" id="ARBA00010982"/>
    </source>
</evidence>
<feature type="domain" description="Thiolase C-terminal" evidence="9">
    <location>
        <begin position="272"/>
        <end position="392"/>
    </location>
</feature>
<gene>
    <name evidence="10" type="ORF">JDV76_04140</name>
</gene>
<dbReference type="PROSITE" id="PS00098">
    <property type="entry name" value="THIOLASE_1"/>
    <property type="match status" value="1"/>
</dbReference>
<dbReference type="InterPro" id="IPR020615">
    <property type="entry name" value="Thiolase_acyl_enz_int_AS"/>
</dbReference>
<evidence type="ECO:0000256" key="5">
    <source>
        <dbReference type="ARBA" id="ARBA00030755"/>
    </source>
</evidence>
<dbReference type="Gene3D" id="3.40.47.10">
    <property type="match status" value="2"/>
</dbReference>
<keyword evidence="3 7" id="KW-0808">Transferase</keyword>
<dbReference type="NCBIfam" id="TIGR01930">
    <property type="entry name" value="AcCoA-C-Actrans"/>
    <property type="match status" value="1"/>
</dbReference>
<evidence type="ECO:0000313" key="11">
    <source>
        <dbReference type="Proteomes" id="UP000625574"/>
    </source>
</evidence>
<accession>A0ABS0VTS2</accession>
<evidence type="ECO:0000259" key="9">
    <source>
        <dbReference type="Pfam" id="PF02803"/>
    </source>
</evidence>
<dbReference type="Pfam" id="PF02803">
    <property type="entry name" value="Thiolase_C"/>
    <property type="match status" value="1"/>
</dbReference>
<dbReference type="PROSITE" id="PS00737">
    <property type="entry name" value="THIOLASE_2"/>
    <property type="match status" value="1"/>
</dbReference>
<evidence type="ECO:0000259" key="8">
    <source>
        <dbReference type="Pfam" id="PF00108"/>
    </source>
</evidence>
<comment type="similarity">
    <text evidence="1 7">Belongs to the thiolase-like superfamily. Thiolase family.</text>
</comment>
<evidence type="ECO:0000256" key="7">
    <source>
        <dbReference type="RuleBase" id="RU003557"/>
    </source>
</evidence>
<comment type="caution">
    <text evidence="10">The sequence shown here is derived from an EMBL/GenBank/DDBJ whole genome shotgun (WGS) entry which is preliminary data.</text>
</comment>
<evidence type="ECO:0000313" key="10">
    <source>
        <dbReference type="EMBL" id="MBI9000163.1"/>
    </source>
</evidence>
<evidence type="ECO:0000256" key="2">
    <source>
        <dbReference type="ARBA" id="ARBA00012705"/>
    </source>
</evidence>
<dbReference type="Pfam" id="PF00108">
    <property type="entry name" value="Thiolase_N"/>
    <property type="match status" value="1"/>
</dbReference>
<evidence type="ECO:0000256" key="6">
    <source>
        <dbReference type="ARBA" id="ARBA00040529"/>
    </source>
</evidence>